<evidence type="ECO:0000256" key="6">
    <source>
        <dbReference type="HAMAP-Rule" id="MF_00073"/>
    </source>
</evidence>
<evidence type="ECO:0000313" key="10">
    <source>
        <dbReference type="Proteomes" id="UP001071230"/>
    </source>
</evidence>
<keyword evidence="2 6" id="KW-0889">Transcription antitermination</keyword>
<keyword evidence="10" id="KW-1185">Reference proteome</keyword>
<sequence>MSRRRGRETALQVLFQLDMTGEGADPGPVLERWGEEFTVPAEALSFARELVQGTLAHRTEIDEKLARIAAGWHLERMANVDRNVLRLAAFEILFRPDIPRPVSLNEGIELAKLFGGDDSAKFVNGVLDKLVEDRK</sequence>
<dbReference type="Gene3D" id="1.10.940.10">
    <property type="entry name" value="NusB-like"/>
    <property type="match status" value="1"/>
</dbReference>
<keyword evidence="3 6" id="KW-0694">RNA-binding</keyword>
<dbReference type="Proteomes" id="UP001071230">
    <property type="component" value="Unassembled WGS sequence"/>
</dbReference>
<dbReference type="GO" id="GO:0005829">
    <property type="term" value="C:cytosol"/>
    <property type="evidence" value="ECO:0007669"/>
    <property type="project" value="TreeGrafter"/>
</dbReference>
<dbReference type="GO" id="GO:0003723">
    <property type="term" value="F:RNA binding"/>
    <property type="evidence" value="ECO:0007669"/>
    <property type="project" value="UniProtKB-UniRule"/>
</dbReference>
<dbReference type="InterPro" id="IPR011605">
    <property type="entry name" value="NusB_fam"/>
</dbReference>
<dbReference type="PANTHER" id="PTHR11078">
    <property type="entry name" value="N UTILIZATION SUBSTANCE PROTEIN B-RELATED"/>
    <property type="match status" value="1"/>
</dbReference>
<accession>A0A8S0XYC6</accession>
<evidence type="ECO:0000256" key="3">
    <source>
        <dbReference type="ARBA" id="ARBA00022884"/>
    </source>
</evidence>
<evidence type="ECO:0000256" key="5">
    <source>
        <dbReference type="ARBA" id="ARBA00023163"/>
    </source>
</evidence>
<dbReference type="Pfam" id="PF01029">
    <property type="entry name" value="NusB"/>
    <property type="match status" value="1"/>
</dbReference>
<reference evidence="9" key="1">
    <citation type="submission" date="2014-11" db="EMBL/GenBank/DDBJ databases">
        <authorList>
            <person name="Hornung B.V."/>
        </authorList>
    </citation>
    <scope>NUCLEOTIDE SEQUENCE</scope>
    <source>
        <strain evidence="9">INE</strain>
    </source>
</reference>
<dbReference type="InterPro" id="IPR006027">
    <property type="entry name" value="NusB_RsmB_TIM44"/>
</dbReference>
<dbReference type="Proteomes" id="UP000836597">
    <property type="component" value="Chromosome"/>
</dbReference>
<evidence type="ECO:0000256" key="4">
    <source>
        <dbReference type="ARBA" id="ARBA00023015"/>
    </source>
</evidence>
<dbReference type="KEGG" id="aacx:DEACI_2799"/>
<evidence type="ECO:0000256" key="1">
    <source>
        <dbReference type="ARBA" id="ARBA00005952"/>
    </source>
</evidence>
<keyword evidence="4 6" id="KW-0805">Transcription regulation</keyword>
<evidence type="ECO:0000256" key="2">
    <source>
        <dbReference type="ARBA" id="ARBA00022814"/>
    </source>
</evidence>
<dbReference type="HAMAP" id="MF_00073">
    <property type="entry name" value="NusB"/>
    <property type="match status" value="1"/>
</dbReference>
<proteinExistence type="inferred from homology"/>
<dbReference type="GO" id="GO:0031564">
    <property type="term" value="P:transcription antitermination"/>
    <property type="evidence" value="ECO:0007669"/>
    <property type="project" value="UniProtKB-KW"/>
</dbReference>
<name>A0A8S0XYC6_9FIRM</name>
<evidence type="ECO:0000313" key="9">
    <source>
        <dbReference type="EMBL" id="CEJ08030.1"/>
    </source>
</evidence>
<dbReference type="PANTHER" id="PTHR11078:SF3">
    <property type="entry name" value="ANTITERMINATION NUSB DOMAIN-CONTAINING PROTEIN"/>
    <property type="match status" value="1"/>
</dbReference>
<dbReference type="CDD" id="cd00619">
    <property type="entry name" value="Terminator_NusB"/>
    <property type="match status" value="1"/>
</dbReference>
<reference evidence="8" key="2">
    <citation type="submission" date="2020-01" db="EMBL/GenBank/DDBJ databases">
        <authorList>
            <person name="Hornung B."/>
        </authorList>
    </citation>
    <scope>NUCLEOTIDE SEQUENCE</scope>
    <source>
        <strain evidence="8">PacBioINE</strain>
    </source>
</reference>
<dbReference type="NCBIfam" id="TIGR01951">
    <property type="entry name" value="nusB"/>
    <property type="match status" value="1"/>
</dbReference>
<dbReference type="SUPFAM" id="SSF48013">
    <property type="entry name" value="NusB-like"/>
    <property type="match status" value="1"/>
</dbReference>
<evidence type="ECO:0000313" key="8">
    <source>
        <dbReference type="EMBL" id="CAA7602127.1"/>
    </source>
</evidence>
<comment type="function">
    <text evidence="6">Involved in transcription antitermination. Required for transcription of ribosomal RNA (rRNA) genes. Binds specifically to the boxA antiterminator sequence of the ribosomal RNA (rrn) operons.</text>
</comment>
<gene>
    <name evidence="6" type="primary">nusB</name>
    <name evidence="9" type="ORF">DEACI_2505</name>
    <name evidence="8" type="ORF">DEACI_2799</name>
</gene>
<dbReference type="GO" id="GO:0006353">
    <property type="term" value="P:DNA-templated transcription termination"/>
    <property type="evidence" value="ECO:0007669"/>
    <property type="project" value="UniProtKB-UniRule"/>
</dbReference>
<dbReference type="InterPro" id="IPR035926">
    <property type="entry name" value="NusB-like_sf"/>
</dbReference>
<dbReference type="EMBL" id="CDGJ01000078">
    <property type="protein sequence ID" value="CEJ08030.1"/>
    <property type="molecule type" value="Genomic_DNA"/>
</dbReference>
<dbReference type="AlphaFoldDB" id="A0A8S0XYC6"/>
<feature type="domain" description="NusB/RsmB/TIM44" evidence="7">
    <location>
        <begin position="6"/>
        <end position="131"/>
    </location>
</feature>
<dbReference type="RefSeq" id="WP_240985550.1">
    <property type="nucleotide sequence ID" value="NZ_CDGJ01000078.1"/>
</dbReference>
<keyword evidence="5 6" id="KW-0804">Transcription</keyword>
<evidence type="ECO:0000259" key="7">
    <source>
        <dbReference type="Pfam" id="PF01029"/>
    </source>
</evidence>
<dbReference type="EMBL" id="LR746496">
    <property type="protein sequence ID" value="CAA7602127.1"/>
    <property type="molecule type" value="Genomic_DNA"/>
</dbReference>
<comment type="similarity">
    <text evidence="1 6">Belongs to the NusB family.</text>
</comment>
<protein>
    <recommendedName>
        <fullName evidence="6">Transcription antitermination protein NusB</fullName>
    </recommendedName>
    <alternativeName>
        <fullName evidence="6">Antitermination factor NusB</fullName>
    </alternativeName>
</protein>
<organism evidence="8">
    <name type="scientific">Acididesulfobacillus acetoxydans</name>
    <dbReference type="NCBI Taxonomy" id="1561005"/>
    <lineage>
        <taxon>Bacteria</taxon>
        <taxon>Bacillati</taxon>
        <taxon>Bacillota</taxon>
        <taxon>Clostridia</taxon>
        <taxon>Eubacteriales</taxon>
        <taxon>Peptococcaceae</taxon>
        <taxon>Acididesulfobacillus</taxon>
    </lineage>
</organism>